<feature type="compositionally biased region" description="Basic and acidic residues" evidence="1">
    <location>
        <begin position="12"/>
        <end position="21"/>
    </location>
</feature>
<protein>
    <submittedName>
        <fullName evidence="2">28752_t:CDS:1</fullName>
    </submittedName>
</protein>
<evidence type="ECO:0000313" key="3">
    <source>
        <dbReference type="Proteomes" id="UP000789901"/>
    </source>
</evidence>
<feature type="region of interest" description="Disordered" evidence="1">
    <location>
        <begin position="1"/>
        <end position="21"/>
    </location>
</feature>
<dbReference type="EMBL" id="CAJVQB010008280">
    <property type="protein sequence ID" value="CAG8716652.1"/>
    <property type="molecule type" value="Genomic_DNA"/>
</dbReference>
<feature type="compositionally biased region" description="Polar residues" evidence="1">
    <location>
        <begin position="1"/>
        <end position="11"/>
    </location>
</feature>
<evidence type="ECO:0000256" key="1">
    <source>
        <dbReference type="SAM" id="MobiDB-lite"/>
    </source>
</evidence>
<dbReference type="Proteomes" id="UP000789901">
    <property type="component" value="Unassembled WGS sequence"/>
</dbReference>
<organism evidence="2 3">
    <name type="scientific">Gigaspora margarita</name>
    <dbReference type="NCBI Taxonomy" id="4874"/>
    <lineage>
        <taxon>Eukaryota</taxon>
        <taxon>Fungi</taxon>
        <taxon>Fungi incertae sedis</taxon>
        <taxon>Mucoromycota</taxon>
        <taxon>Glomeromycotina</taxon>
        <taxon>Glomeromycetes</taxon>
        <taxon>Diversisporales</taxon>
        <taxon>Gigasporaceae</taxon>
        <taxon>Gigaspora</taxon>
    </lineage>
</organism>
<evidence type="ECO:0000313" key="2">
    <source>
        <dbReference type="EMBL" id="CAG8716652.1"/>
    </source>
</evidence>
<name>A0ABN7V193_GIGMA</name>
<keyword evidence="3" id="KW-1185">Reference proteome</keyword>
<sequence length="179" mass="21539">MSVQKNYNQSQEKFEQKVKELKHKDSNKSNLDIYLEIAKNNPEFLIEANYKIASYYKTHRQYKNALKISKEIPNDYKNIKMLKPECYSKICDEESALKPYEEIANNKIKDSEKNKKFNKEVNCLKTMNNVRNDFEIWQQIAKYEDKNLSVIAKKKINEYINIRRRHKKIIEQFKKLDSC</sequence>
<accession>A0ABN7V193</accession>
<gene>
    <name evidence="2" type="ORF">GMARGA_LOCUS13185</name>
</gene>
<proteinExistence type="predicted"/>
<comment type="caution">
    <text evidence="2">The sequence shown here is derived from an EMBL/GenBank/DDBJ whole genome shotgun (WGS) entry which is preliminary data.</text>
</comment>
<reference evidence="2 3" key="1">
    <citation type="submission" date="2021-06" db="EMBL/GenBank/DDBJ databases">
        <authorList>
            <person name="Kallberg Y."/>
            <person name="Tangrot J."/>
            <person name="Rosling A."/>
        </authorList>
    </citation>
    <scope>NUCLEOTIDE SEQUENCE [LARGE SCALE GENOMIC DNA]</scope>
    <source>
        <strain evidence="2 3">120-4 pot B 10/14</strain>
    </source>
</reference>